<proteinExistence type="predicted"/>
<evidence type="ECO:0000256" key="1">
    <source>
        <dbReference type="ARBA" id="ARBA00023015"/>
    </source>
</evidence>
<reference evidence="5 6" key="1">
    <citation type="submission" date="2023-08" db="EMBL/GenBank/DDBJ databases">
        <title>Pathogen: clinical or host-associated sample.</title>
        <authorList>
            <person name="Hergert J."/>
            <person name="Casey R."/>
            <person name="Wagner J."/>
            <person name="Young E.L."/>
            <person name="Oakeson K.F."/>
        </authorList>
    </citation>
    <scope>NUCLEOTIDE SEQUENCE [LARGE SCALE GENOMIC DNA]</scope>
    <source>
        <strain evidence="5 6">UPHL-collab-2</strain>
        <plasmid evidence="5 6">unnamed1</plasmid>
    </source>
</reference>
<dbReference type="SUPFAM" id="SSF47413">
    <property type="entry name" value="lambda repressor-like DNA-binding domains"/>
    <property type="match status" value="1"/>
</dbReference>
<evidence type="ECO:0000313" key="5">
    <source>
        <dbReference type="EMBL" id="WLS05402.1"/>
    </source>
</evidence>
<evidence type="ECO:0000313" key="6">
    <source>
        <dbReference type="Proteomes" id="UP001225788"/>
    </source>
</evidence>
<dbReference type="EMBL" id="CP132315">
    <property type="protein sequence ID" value="WLS05402.1"/>
    <property type="molecule type" value="Genomic_DNA"/>
</dbReference>
<keyword evidence="3" id="KW-0804">Transcription</keyword>
<keyword evidence="6" id="KW-1185">Reference proteome</keyword>
<dbReference type="Proteomes" id="UP001225788">
    <property type="component" value="Plasmid unnamed1"/>
</dbReference>
<evidence type="ECO:0000256" key="2">
    <source>
        <dbReference type="ARBA" id="ARBA00023125"/>
    </source>
</evidence>
<gene>
    <name evidence="5" type="ORF">Q9315_25045</name>
</gene>
<keyword evidence="1" id="KW-0805">Transcription regulation</keyword>
<dbReference type="InterPro" id="IPR001387">
    <property type="entry name" value="Cro/C1-type_HTH"/>
</dbReference>
<keyword evidence="5" id="KW-0614">Plasmid</keyword>
<evidence type="ECO:0000256" key="3">
    <source>
        <dbReference type="ARBA" id="ARBA00023163"/>
    </source>
</evidence>
<name>A0ABY9KEC5_9HYPH</name>
<dbReference type="PANTHER" id="PTHR36511">
    <property type="entry name" value="MERR FAMILY BACTERIAL REGULATORY PROTEIN"/>
    <property type="match status" value="1"/>
</dbReference>
<dbReference type="InterPro" id="IPR052359">
    <property type="entry name" value="HTH-type_reg/antitoxin"/>
</dbReference>
<organism evidence="5 6">
    <name type="scientific">Shinella oryzae</name>
    <dbReference type="NCBI Taxonomy" id="2871820"/>
    <lineage>
        <taxon>Bacteria</taxon>
        <taxon>Pseudomonadati</taxon>
        <taxon>Pseudomonadota</taxon>
        <taxon>Alphaproteobacteria</taxon>
        <taxon>Hyphomicrobiales</taxon>
        <taxon>Rhizobiaceae</taxon>
        <taxon>Shinella</taxon>
    </lineage>
</organism>
<sequence>MATKRKFKSDAFEAIHSAVEGMFAAGTIDKETMRTFDEDCLVIPQELSPLEIKALREDNHVSQPVFARYLNTSQSTVQKWETGAKRPSGPALKLLSLVQKHGLQMLRN</sequence>
<dbReference type="GO" id="GO:0003677">
    <property type="term" value="F:DNA binding"/>
    <property type="evidence" value="ECO:0007669"/>
    <property type="project" value="UniProtKB-KW"/>
</dbReference>
<dbReference type="PROSITE" id="PS50943">
    <property type="entry name" value="HTH_CROC1"/>
    <property type="match status" value="1"/>
</dbReference>
<accession>A0ABY9KEC5</accession>
<dbReference type="PANTHER" id="PTHR36511:SF3">
    <property type="entry name" value="ANTITOXIN HIGA-2"/>
    <property type="match status" value="1"/>
</dbReference>
<dbReference type="InterPro" id="IPR010982">
    <property type="entry name" value="Lambda_DNA-bd_dom_sf"/>
</dbReference>
<dbReference type="Gene3D" id="1.10.260.40">
    <property type="entry name" value="lambda repressor-like DNA-binding domains"/>
    <property type="match status" value="1"/>
</dbReference>
<dbReference type="Pfam" id="PF01381">
    <property type="entry name" value="HTH_3"/>
    <property type="match status" value="1"/>
</dbReference>
<keyword evidence="2 5" id="KW-0238">DNA-binding</keyword>
<feature type="domain" description="HTH cro/C1-type" evidence="4">
    <location>
        <begin position="52"/>
        <end position="96"/>
    </location>
</feature>
<evidence type="ECO:0000259" key="4">
    <source>
        <dbReference type="PROSITE" id="PS50943"/>
    </source>
</evidence>
<protein>
    <submittedName>
        <fullName evidence="5">DNA-binding transcriptional regulator</fullName>
    </submittedName>
</protein>
<geneLocation type="plasmid" evidence="5 6">
    <name>unnamed1</name>
</geneLocation>
<dbReference type="RefSeq" id="WP_306161864.1">
    <property type="nucleotide sequence ID" value="NZ_CP132315.1"/>
</dbReference>
<dbReference type="CDD" id="cd00093">
    <property type="entry name" value="HTH_XRE"/>
    <property type="match status" value="1"/>
</dbReference>